<dbReference type="AlphaFoldDB" id="A0A9D4Z9L9"/>
<dbReference type="Proteomes" id="UP000886520">
    <property type="component" value="Chromosome 18"/>
</dbReference>
<organism evidence="1 2">
    <name type="scientific">Adiantum capillus-veneris</name>
    <name type="common">Maidenhair fern</name>
    <dbReference type="NCBI Taxonomy" id="13818"/>
    <lineage>
        <taxon>Eukaryota</taxon>
        <taxon>Viridiplantae</taxon>
        <taxon>Streptophyta</taxon>
        <taxon>Embryophyta</taxon>
        <taxon>Tracheophyta</taxon>
        <taxon>Polypodiopsida</taxon>
        <taxon>Polypodiidae</taxon>
        <taxon>Polypodiales</taxon>
        <taxon>Pteridineae</taxon>
        <taxon>Pteridaceae</taxon>
        <taxon>Vittarioideae</taxon>
        <taxon>Adiantum</taxon>
    </lineage>
</organism>
<accession>A0A9D4Z9L9</accession>
<keyword evidence="2" id="KW-1185">Reference proteome</keyword>
<reference evidence="1" key="1">
    <citation type="submission" date="2021-01" db="EMBL/GenBank/DDBJ databases">
        <title>Adiantum capillus-veneris genome.</title>
        <authorList>
            <person name="Fang Y."/>
            <person name="Liao Q."/>
        </authorList>
    </citation>
    <scope>NUCLEOTIDE SEQUENCE</scope>
    <source>
        <strain evidence="1">H3</strain>
        <tissue evidence="1">Leaf</tissue>
    </source>
</reference>
<dbReference type="EMBL" id="JABFUD020000018">
    <property type="protein sequence ID" value="KAI5065860.1"/>
    <property type="molecule type" value="Genomic_DNA"/>
</dbReference>
<comment type="caution">
    <text evidence="1">The sequence shown here is derived from an EMBL/GenBank/DDBJ whole genome shotgun (WGS) entry which is preliminary data.</text>
</comment>
<name>A0A9D4Z9L9_ADICA</name>
<protein>
    <submittedName>
        <fullName evidence="1">Uncharacterized protein</fullName>
    </submittedName>
</protein>
<gene>
    <name evidence="1" type="ORF">GOP47_0018484</name>
</gene>
<evidence type="ECO:0000313" key="1">
    <source>
        <dbReference type="EMBL" id="KAI5065860.1"/>
    </source>
</evidence>
<proteinExistence type="predicted"/>
<evidence type="ECO:0000313" key="2">
    <source>
        <dbReference type="Proteomes" id="UP000886520"/>
    </source>
</evidence>
<sequence>MESCTHILADKESLVSMSIANEGKHEEQERNKEPRGPFFSKNQGSLVYMAASECPLLNALNIVPPLDKGKQPMVEEELGGHVALSGSSMVSWLQFVSLIMQRRIPLFLAHQVSPAISGVEEMASELEGAQHESIDVP</sequence>